<dbReference type="STRING" id="1453498.LG45_01035"/>
<sequence length="217" mass="25201">MKVNIQIKSIYSIEEIPNYWTNEDYVALLDAFSFEDGKSLNPENLFEMLQMAISDFEPKEAAKIVLTYKLSNDLNEGQIDQISNDMLIDKVCEEYPEIHMHKHLFSINQLLYKAYNGTFPNAKASLIKFSISDNELESLSKSDILKAFNNSLNDSNLIRRLFDEPMTTEAEFPDAESIIWELNTSDNSNFELITSEYWIDRESFLEMEFEGEILKSE</sequence>
<reference evidence="1 2" key="1">
    <citation type="submission" date="2014-09" db="EMBL/GenBank/DDBJ databases">
        <title>Whole Genome Shotgun of Flavobacterium aquatile LMG 4008.</title>
        <authorList>
            <person name="Gale A.N."/>
            <person name="Pipes S.E."/>
            <person name="Newman J.D."/>
        </authorList>
    </citation>
    <scope>NUCLEOTIDE SEQUENCE [LARGE SCALE GENOMIC DNA]</scope>
    <source>
        <strain evidence="1 2">LMG 4008</strain>
    </source>
</reference>
<protein>
    <submittedName>
        <fullName evidence="1">Uncharacterized protein</fullName>
    </submittedName>
</protein>
<accession>A0A095SXT4</accession>
<dbReference type="EMBL" id="JRHH01000001">
    <property type="protein sequence ID" value="KGD69387.1"/>
    <property type="molecule type" value="Genomic_DNA"/>
</dbReference>
<keyword evidence="2" id="KW-1185">Reference proteome</keyword>
<name>A0A095SXT4_9FLAO</name>
<dbReference type="Proteomes" id="UP000029554">
    <property type="component" value="Unassembled WGS sequence"/>
</dbReference>
<proteinExistence type="predicted"/>
<dbReference type="RefSeq" id="WP_035123527.1">
    <property type="nucleotide sequence ID" value="NZ_JRHH01000001.1"/>
</dbReference>
<comment type="caution">
    <text evidence="1">The sequence shown here is derived from an EMBL/GenBank/DDBJ whole genome shotgun (WGS) entry which is preliminary data.</text>
</comment>
<dbReference type="AlphaFoldDB" id="A0A095SXT4"/>
<gene>
    <name evidence="1" type="ORF">LG45_01035</name>
</gene>
<dbReference type="OrthoDB" id="1118033at2"/>
<organism evidence="1 2">
    <name type="scientific">Flavobacterium aquatile LMG 4008 = ATCC 11947</name>
    <dbReference type="NCBI Taxonomy" id="1453498"/>
    <lineage>
        <taxon>Bacteria</taxon>
        <taxon>Pseudomonadati</taxon>
        <taxon>Bacteroidota</taxon>
        <taxon>Flavobacteriia</taxon>
        <taxon>Flavobacteriales</taxon>
        <taxon>Flavobacteriaceae</taxon>
        <taxon>Flavobacterium</taxon>
    </lineage>
</organism>
<evidence type="ECO:0000313" key="1">
    <source>
        <dbReference type="EMBL" id="KGD69387.1"/>
    </source>
</evidence>
<dbReference type="eggNOG" id="ENOG502ZB9Q">
    <property type="taxonomic scope" value="Bacteria"/>
</dbReference>
<evidence type="ECO:0000313" key="2">
    <source>
        <dbReference type="Proteomes" id="UP000029554"/>
    </source>
</evidence>